<feature type="binding site" evidence="11">
    <location>
        <position position="126"/>
    </location>
    <ligand>
        <name>thiamine diphosphate</name>
        <dbReference type="ChEBI" id="CHEBI:58937"/>
    </ligand>
</feature>
<evidence type="ECO:0000256" key="8">
    <source>
        <dbReference type="ARBA" id="ARBA00049473"/>
    </source>
</evidence>
<dbReference type="SMART" id="SM00861">
    <property type="entry name" value="Transket_pyr"/>
    <property type="match status" value="1"/>
</dbReference>
<feature type="binding site" evidence="11">
    <location>
        <position position="498"/>
    </location>
    <ligand>
        <name>thiamine diphosphate</name>
        <dbReference type="ChEBI" id="CHEBI:58937"/>
    </ligand>
</feature>
<comment type="cofactor">
    <cofactor evidence="12">
        <name>Mg(2+)</name>
        <dbReference type="ChEBI" id="CHEBI:18420"/>
    </cofactor>
    <text evidence="12">Binds 1 Mg(2+) ion per subunit. Can also utilize other divalent metal cations, such as Ca(2+), Mn(2+) and Co(2+).</text>
</comment>
<dbReference type="Pfam" id="PF02779">
    <property type="entry name" value="Transket_pyr"/>
    <property type="match status" value="1"/>
</dbReference>
<evidence type="ECO:0000313" key="15">
    <source>
        <dbReference type="EMBL" id="CAE0402958.1"/>
    </source>
</evidence>
<dbReference type="NCBIfam" id="TIGR00232">
    <property type="entry name" value="tktlase_bact"/>
    <property type="match status" value="1"/>
</dbReference>
<dbReference type="CDD" id="cd07033">
    <property type="entry name" value="TPP_PYR_DXS_TK_like"/>
    <property type="match status" value="1"/>
</dbReference>
<feature type="binding site" evidence="11">
    <location>
        <begin position="174"/>
        <end position="176"/>
    </location>
    <ligand>
        <name>thiamine diphosphate</name>
        <dbReference type="ChEBI" id="CHEBI:58937"/>
    </ligand>
</feature>
<evidence type="ECO:0000256" key="9">
    <source>
        <dbReference type="PIRSR" id="PIRSR605478-1"/>
    </source>
</evidence>
<proteinExistence type="inferred from homology"/>
<reference evidence="15" key="1">
    <citation type="submission" date="2021-01" db="EMBL/GenBank/DDBJ databases">
        <authorList>
            <person name="Corre E."/>
            <person name="Pelletier E."/>
            <person name="Niang G."/>
            <person name="Scheremetjew M."/>
            <person name="Finn R."/>
            <person name="Kale V."/>
            <person name="Holt S."/>
            <person name="Cochrane G."/>
            <person name="Meng A."/>
            <person name="Brown T."/>
            <person name="Cohen L."/>
        </authorList>
    </citation>
    <scope>NUCLEOTIDE SEQUENCE</scope>
    <source>
        <strain evidence="15">CCMP127</strain>
    </source>
</reference>
<dbReference type="PANTHER" id="PTHR43522">
    <property type="entry name" value="TRANSKETOLASE"/>
    <property type="match status" value="1"/>
</dbReference>
<dbReference type="Gene3D" id="3.40.50.920">
    <property type="match status" value="1"/>
</dbReference>
<gene>
    <name evidence="15" type="ORF">ACOF00016_LOCUS1188</name>
</gene>
<comment type="catalytic activity">
    <reaction evidence="8">
        <text>D-sedoheptulose 7-phosphate + D-glyceraldehyde 3-phosphate = aldehydo-D-ribose 5-phosphate + D-xylulose 5-phosphate</text>
        <dbReference type="Rhea" id="RHEA:10508"/>
        <dbReference type="ChEBI" id="CHEBI:57483"/>
        <dbReference type="ChEBI" id="CHEBI:57737"/>
        <dbReference type="ChEBI" id="CHEBI:58273"/>
        <dbReference type="ChEBI" id="CHEBI:59776"/>
        <dbReference type="EC" id="2.2.1.1"/>
    </reaction>
</comment>
<organism evidence="15">
    <name type="scientific">Amphora coffeiformis</name>
    <dbReference type="NCBI Taxonomy" id="265554"/>
    <lineage>
        <taxon>Eukaryota</taxon>
        <taxon>Sar</taxon>
        <taxon>Stramenopiles</taxon>
        <taxon>Ochrophyta</taxon>
        <taxon>Bacillariophyta</taxon>
        <taxon>Bacillariophyceae</taxon>
        <taxon>Bacillariophycidae</taxon>
        <taxon>Thalassiophysales</taxon>
        <taxon>Catenulaceae</taxon>
        <taxon>Amphora</taxon>
    </lineage>
</organism>
<dbReference type="InterPro" id="IPR005475">
    <property type="entry name" value="Transketolase-like_Pyr-bd"/>
</dbReference>
<dbReference type="CDD" id="cd02012">
    <property type="entry name" value="TPP_TK"/>
    <property type="match status" value="1"/>
</dbReference>
<feature type="binding site" evidence="11">
    <location>
        <position position="245"/>
    </location>
    <ligand>
        <name>thiamine diphosphate</name>
        <dbReference type="ChEBI" id="CHEBI:58937"/>
    </ligand>
</feature>
<feature type="active site" description="Proton donor" evidence="9">
    <location>
        <position position="472"/>
    </location>
</feature>
<dbReference type="InterPro" id="IPR033247">
    <property type="entry name" value="Transketolase_fam"/>
</dbReference>
<dbReference type="InterPro" id="IPR005478">
    <property type="entry name" value="Transketolase_bac-like"/>
</dbReference>
<keyword evidence="7 11" id="KW-0786">Thiamine pyrophosphate</keyword>
<comment type="cofactor">
    <cofactor evidence="11">
        <name>thiamine diphosphate</name>
        <dbReference type="ChEBI" id="CHEBI:58937"/>
    </cofactor>
    <text evidence="11">Binds 1 thiamine pyrophosphate per subunit. During the reaction, the substrate forms a covalent intermediate with the cofactor.</text>
</comment>
<dbReference type="InterPro" id="IPR005474">
    <property type="entry name" value="Transketolase_N"/>
</dbReference>
<dbReference type="InterPro" id="IPR009014">
    <property type="entry name" value="Transketo_C/PFOR_II"/>
</dbReference>
<evidence type="ECO:0000256" key="1">
    <source>
        <dbReference type="ARBA" id="ARBA00001941"/>
    </source>
</evidence>
<keyword evidence="5 12" id="KW-0479">Metal-binding</keyword>
<evidence type="ECO:0000256" key="11">
    <source>
        <dbReference type="PIRSR" id="PIRSR605478-3"/>
    </source>
</evidence>
<feature type="domain" description="Transketolase-like pyrimidine-binding" evidence="14">
    <location>
        <begin position="415"/>
        <end position="587"/>
    </location>
</feature>
<dbReference type="InterPro" id="IPR049557">
    <property type="entry name" value="Transketolase_CS"/>
</dbReference>
<feature type="binding site" evidence="10">
    <location>
        <position position="445"/>
    </location>
    <ligand>
        <name>substrate</name>
    </ligand>
</feature>
<keyword evidence="6 12" id="KW-0460">Magnesium</keyword>
<feature type="binding site" evidence="12">
    <location>
        <position position="247"/>
    </location>
    <ligand>
        <name>Mg(2+)</name>
        <dbReference type="ChEBI" id="CHEBI:18420"/>
    </ligand>
</feature>
<evidence type="ECO:0000256" key="4">
    <source>
        <dbReference type="ARBA" id="ARBA00022679"/>
    </source>
</evidence>
<dbReference type="AlphaFoldDB" id="A0A7S3P3S5"/>
<dbReference type="SUPFAM" id="SSF52518">
    <property type="entry name" value="Thiamin diphosphate-binding fold (THDP-binding)"/>
    <property type="match status" value="2"/>
</dbReference>
<dbReference type="Pfam" id="PF22613">
    <property type="entry name" value="Transketolase_C_1"/>
    <property type="match status" value="1"/>
</dbReference>
<protein>
    <recommendedName>
        <fullName evidence="3">transketolase</fullName>
        <ecNumber evidence="3">2.2.1.1</ecNumber>
    </recommendedName>
</protein>
<evidence type="ECO:0000256" key="3">
    <source>
        <dbReference type="ARBA" id="ARBA00013152"/>
    </source>
</evidence>
<feature type="binding site" evidence="11">
    <location>
        <position position="322"/>
    </location>
    <ligand>
        <name>thiamine diphosphate</name>
        <dbReference type="ChEBI" id="CHEBI:58937"/>
    </ligand>
</feature>
<feature type="binding site" evidence="10">
    <location>
        <position position="534"/>
    </location>
    <ligand>
        <name>substrate</name>
    </ligand>
</feature>
<comment type="similarity">
    <text evidence="2">Belongs to the transketolase family.</text>
</comment>
<dbReference type="GO" id="GO:0006098">
    <property type="term" value="P:pentose-phosphate shunt"/>
    <property type="evidence" value="ECO:0007669"/>
    <property type="project" value="TreeGrafter"/>
</dbReference>
<feature type="binding site" evidence="10">
    <location>
        <position position="581"/>
    </location>
    <ligand>
        <name>substrate</name>
    </ligand>
</feature>
<dbReference type="InterPro" id="IPR055152">
    <property type="entry name" value="Transketolase-like_C_2"/>
</dbReference>
<dbReference type="GO" id="GO:0046872">
    <property type="term" value="F:metal ion binding"/>
    <property type="evidence" value="ECO:0007669"/>
    <property type="project" value="UniProtKB-KW"/>
</dbReference>
<sequence length="742" mass="79772">MAFRLDCLRRITITATYNWRRSVVTTLSSSARNDNHPYYFSTSTASSPSNKTNTNDNMGITDLETLAINTIRAVSADQPQAANSGHPGAPMGCAPMAYLLWAEYMKYSGKDPAWINRDRFVLSNGHACALQYTMLHLTGYDLTTEDLAGFRKLGSKCPGHPENFHTDGIEVSTGPLGQGLSNAVGLAMAERHLAATFNEDGFDVFDHFTYVICGDGCLQEGITSEACSLAGHLGLGRLIVLYDDNKITIDGDTELSFTEDVLKRFEAYGWHTQTVTDVVSDLGALRTAIDTAKGVTDKPSIIKIKTLIGQGSPSKQGHHSAHGAPLGVDDLAGAKKAWGLPADKNFYVPPEVQAFWDKCKANGEDARADWENTFAKYAKAYPDKAAEISRRFANKLPEGIIDKLPVCVAGKDKDKATRQHSQACLEAIGPNMPELMGGSADLTPSNLTNYTGCKDFQKDSHDGRYVRFGIREHAMVSISNGMFAHGGLRPYCATFLVFFGYCAGAVRVAALSKFGILFVFTHDSIGLGEDGPTHQPIETLESLRSMPNIYVYRPADGNETSGAYQVGLESISTPTAICCSRSALPNIPTSTKEKAVMGAYAAIEEASPDLIIVATGSEVGPSMKAAATLAEGGIKTRVVSMPCQEKFLEQSDEYQASILPGDVPTLAVEAAAPHGWHRFSHSQICMNGYGASGSGGALFKHFGFAPENIAAKGKELVEFYKKAGTVPNLNLRPAISSNGGIH</sequence>
<dbReference type="GO" id="GO:0004802">
    <property type="term" value="F:transketolase activity"/>
    <property type="evidence" value="ECO:0007669"/>
    <property type="project" value="UniProtKB-EC"/>
</dbReference>
<dbReference type="InterPro" id="IPR029061">
    <property type="entry name" value="THDP-binding"/>
</dbReference>
<dbReference type="EC" id="2.2.1.1" evidence="3"/>
<evidence type="ECO:0000256" key="6">
    <source>
        <dbReference type="ARBA" id="ARBA00022842"/>
    </source>
</evidence>
<feature type="binding site" evidence="10">
    <location>
        <position position="418"/>
    </location>
    <ligand>
        <name>substrate</name>
    </ligand>
</feature>
<feature type="binding site" evidence="10">
    <location>
        <position position="322"/>
    </location>
    <ligand>
        <name>substrate</name>
    </ligand>
</feature>
<feature type="binding site" evidence="10">
    <location>
        <position position="86"/>
    </location>
    <ligand>
        <name>substrate</name>
    </ligand>
</feature>
<evidence type="ECO:0000256" key="2">
    <source>
        <dbReference type="ARBA" id="ARBA00007131"/>
    </source>
</evidence>
<dbReference type="Gene3D" id="3.40.50.970">
    <property type="match status" value="2"/>
</dbReference>
<feature type="binding site" evidence="10">
    <location>
        <position position="522"/>
    </location>
    <ligand>
        <name>substrate</name>
    </ligand>
</feature>
<dbReference type="FunFam" id="3.40.50.970:FF:000003">
    <property type="entry name" value="Transketolase"/>
    <property type="match status" value="1"/>
</dbReference>
<feature type="binding site" evidence="10">
    <location>
        <position position="530"/>
    </location>
    <ligand>
        <name>substrate</name>
    </ligand>
</feature>
<dbReference type="PROSITE" id="PS00801">
    <property type="entry name" value="TRANSKETOLASE_1"/>
    <property type="match status" value="1"/>
</dbReference>
<feature type="binding site" evidence="12">
    <location>
        <position position="245"/>
    </location>
    <ligand>
        <name>Mg(2+)</name>
        <dbReference type="ChEBI" id="CHEBI:18420"/>
    </ligand>
</feature>
<evidence type="ECO:0000256" key="5">
    <source>
        <dbReference type="ARBA" id="ARBA00022723"/>
    </source>
</evidence>
<feature type="binding site" evidence="11">
    <location>
        <position position="216"/>
    </location>
    <ligand>
        <name>thiamine diphosphate</name>
        <dbReference type="ChEBI" id="CHEBI:58937"/>
    </ligand>
</feature>
<feature type="site" description="Important for catalytic activity" evidence="13">
    <location>
        <position position="86"/>
    </location>
</feature>
<dbReference type="EMBL" id="HBIM01001367">
    <property type="protein sequence ID" value="CAE0402958.1"/>
    <property type="molecule type" value="Transcribed_RNA"/>
</dbReference>
<evidence type="ECO:0000256" key="12">
    <source>
        <dbReference type="PIRSR" id="PIRSR605478-4"/>
    </source>
</evidence>
<evidence type="ECO:0000256" key="13">
    <source>
        <dbReference type="PIRSR" id="PIRSR605478-5"/>
    </source>
</evidence>
<feature type="binding site" evidence="12">
    <location>
        <position position="215"/>
    </location>
    <ligand>
        <name>Mg(2+)</name>
        <dbReference type="ChEBI" id="CHEBI:18420"/>
    </ligand>
</feature>
<dbReference type="PANTHER" id="PTHR43522:SF2">
    <property type="entry name" value="TRANSKETOLASE 1-RELATED"/>
    <property type="match status" value="1"/>
</dbReference>
<evidence type="ECO:0000256" key="10">
    <source>
        <dbReference type="PIRSR" id="PIRSR605478-2"/>
    </source>
</evidence>
<dbReference type="Pfam" id="PF00456">
    <property type="entry name" value="Transketolase_N"/>
    <property type="match status" value="1"/>
</dbReference>
<dbReference type="SUPFAM" id="SSF52922">
    <property type="entry name" value="TK C-terminal domain-like"/>
    <property type="match status" value="1"/>
</dbReference>
<evidence type="ECO:0000256" key="7">
    <source>
        <dbReference type="ARBA" id="ARBA00023052"/>
    </source>
</evidence>
<feature type="site" description="Important for catalytic activity" evidence="13">
    <location>
        <position position="322"/>
    </location>
</feature>
<dbReference type="FunFam" id="3.40.50.970:FF:000004">
    <property type="entry name" value="Transketolase"/>
    <property type="match status" value="1"/>
</dbReference>
<accession>A0A7S3P3S5</accession>
<dbReference type="GO" id="GO:0005829">
    <property type="term" value="C:cytosol"/>
    <property type="evidence" value="ECO:0007669"/>
    <property type="project" value="TreeGrafter"/>
</dbReference>
<name>A0A7S3P3S5_9STRA</name>
<keyword evidence="4" id="KW-0808">Transferase</keyword>
<comment type="cofactor">
    <cofactor evidence="1">
        <name>Co(2+)</name>
        <dbReference type="ChEBI" id="CHEBI:48828"/>
    </cofactor>
</comment>
<evidence type="ECO:0000259" key="14">
    <source>
        <dbReference type="SMART" id="SM00861"/>
    </source>
</evidence>